<dbReference type="Proteomes" id="UP000614350">
    <property type="component" value="Unassembled WGS sequence"/>
</dbReference>
<dbReference type="EMBL" id="JACSEA010000004">
    <property type="protein sequence ID" value="KAF7402515.1"/>
    <property type="molecule type" value="Genomic_DNA"/>
</dbReference>
<accession>A0A834NB61</accession>
<gene>
    <name evidence="1" type="ORF">HZH66_004782</name>
</gene>
<reference evidence="1" key="1">
    <citation type="journal article" date="2020" name="G3 (Bethesda)">
        <title>High-Quality Assemblies for Three Invasive Social Wasps from the &lt;i&gt;Vespula&lt;/i&gt; Genus.</title>
        <authorList>
            <person name="Harrop T.W.R."/>
            <person name="Guhlin J."/>
            <person name="McLaughlin G.M."/>
            <person name="Permina E."/>
            <person name="Stockwell P."/>
            <person name="Gilligan J."/>
            <person name="Le Lec M.F."/>
            <person name="Gruber M.A.M."/>
            <person name="Quinn O."/>
            <person name="Lovegrove M."/>
            <person name="Duncan E.J."/>
            <person name="Remnant E.J."/>
            <person name="Van Eeckhoven J."/>
            <person name="Graham B."/>
            <person name="Knapp R.A."/>
            <person name="Langford K.W."/>
            <person name="Kronenberg Z."/>
            <person name="Press M.O."/>
            <person name="Eacker S.M."/>
            <person name="Wilson-Rankin E.E."/>
            <person name="Purcell J."/>
            <person name="Lester P.J."/>
            <person name="Dearden P.K."/>
        </authorList>
    </citation>
    <scope>NUCLEOTIDE SEQUENCE</scope>
    <source>
        <strain evidence="1">Marl-1</strain>
    </source>
</reference>
<sequence>MSQVKDVDNKKPEKDEARFAQILRMKEEDKIKKEAMGEHLTSAYATLANIKYNKIRTLHNKSPNHHKRTSIRNRKEKFLWFQYNKCELLCSGVNGTLKDESKSKNRHNAKKPLVRNFVRLLPLGSKPRIDSGSPM</sequence>
<evidence type="ECO:0000313" key="2">
    <source>
        <dbReference type="Proteomes" id="UP000614350"/>
    </source>
</evidence>
<keyword evidence="2" id="KW-1185">Reference proteome</keyword>
<proteinExistence type="predicted"/>
<protein>
    <submittedName>
        <fullName evidence="1">Uncharacterized protein</fullName>
    </submittedName>
</protein>
<name>A0A834NB61_VESVU</name>
<comment type="caution">
    <text evidence="1">The sequence shown here is derived from an EMBL/GenBank/DDBJ whole genome shotgun (WGS) entry which is preliminary data.</text>
</comment>
<organism evidence="1 2">
    <name type="scientific">Vespula vulgaris</name>
    <name type="common">Yellow jacket</name>
    <name type="synonym">Wasp</name>
    <dbReference type="NCBI Taxonomy" id="7454"/>
    <lineage>
        <taxon>Eukaryota</taxon>
        <taxon>Metazoa</taxon>
        <taxon>Ecdysozoa</taxon>
        <taxon>Arthropoda</taxon>
        <taxon>Hexapoda</taxon>
        <taxon>Insecta</taxon>
        <taxon>Pterygota</taxon>
        <taxon>Neoptera</taxon>
        <taxon>Endopterygota</taxon>
        <taxon>Hymenoptera</taxon>
        <taxon>Apocrita</taxon>
        <taxon>Aculeata</taxon>
        <taxon>Vespoidea</taxon>
        <taxon>Vespidae</taxon>
        <taxon>Vespinae</taxon>
        <taxon>Vespula</taxon>
    </lineage>
</organism>
<evidence type="ECO:0000313" key="1">
    <source>
        <dbReference type="EMBL" id="KAF7402515.1"/>
    </source>
</evidence>
<dbReference type="AlphaFoldDB" id="A0A834NB61"/>